<keyword evidence="1" id="KW-0812">Transmembrane</keyword>
<dbReference type="PANTHER" id="PTHR43344">
    <property type="entry name" value="PHOSPHOSERINE PHOSPHATASE"/>
    <property type="match status" value="1"/>
</dbReference>
<reference evidence="2 3" key="1">
    <citation type="submission" date="2024-04" db="EMBL/GenBank/DDBJ databases">
        <title>Novel genus in family Flammeovirgaceae.</title>
        <authorList>
            <person name="Nguyen T.H."/>
            <person name="Vuong T.Q."/>
            <person name="Le H."/>
            <person name="Kim S.-G."/>
        </authorList>
    </citation>
    <scope>NUCLEOTIDE SEQUENCE [LARGE SCALE GENOMIC DNA]</scope>
    <source>
        <strain evidence="2 3">JCM 23209</strain>
    </source>
</reference>
<dbReference type="NCBIfam" id="TIGR01488">
    <property type="entry name" value="HAD-SF-IB"/>
    <property type="match status" value="1"/>
</dbReference>
<evidence type="ECO:0000256" key="1">
    <source>
        <dbReference type="SAM" id="Phobius"/>
    </source>
</evidence>
<comment type="caution">
    <text evidence="2">The sequence shown here is derived from an EMBL/GenBank/DDBJ whole genome shotgun (WGS) entry which is preliminary data.</text>
</comment>
<dbReference type="GO" id="GO:0036424">
    <property type="term" value="F:L-phosphoserine phosphatase activity"/>
    <property type="evidence" value="ECO:0007669"/>
    <property type="project" value="TreeGrafter"/>
</dbReference>
<keyword evidence="1" id="KW-0472">Membrane</keyword>
<dbReference type="InterPro" id="IPR023214">
    <property type="entry name" value="HAD_sf"/>
</dbReference>
<name>A0AAW9RXI1_9BACT</name>
<dbReference type="NCBIfam" id="TIGR01490">
    <property type="entry name" value="HAD-SF-IB-hyp1"/>
    <property type="match status" value="1"/>
</dbReference>
<keyword evidence="3" id="KW-1185">Reference proteome</keyword>
<proteinExistence type="predicted"/>
<dbReference type="Pfam" id="PF12710">
    <property type="entry name" value="HAD"/>
    <property type="match status" value="1"/>
</dbReference>
<keyword evidence="1" id="KW-1133">Transmembrane helix</keyword>
<accession>A0AAW9RXI1</accession>
<dbReference type="GO" id="GO:0005737">
    <property type="term" value="C:cytoplasm"/>
    <property type="evidence" value="ECO:0007669"/>
    <property type="project" value="TreeGrafter"/>
</dbReference>
<dbReference type="Gene3D" id="1.20.1440.100">
    <property type="entry name" value="SG protein - dephosphorylation function"/>
    <property type="match status" value="1"/>
</dbReference>
<dbReference type="Gene3D" id="3.40.50.1000">
    <property type="entry name" value="HAD superfamily/HAD-like"/>
    <property type="match status" value="1"/>
</dbReference>
<protein>
    <submittedName>
        <fullName evidence="2">HAD-IB family hydrolase</fullName>
    </submittedName>
</protein>
<keyword evidence="2" id="KW-0378">Hydrolase</keyword>
<dbReference type="InterPro" id="IPR050582">
    <property type="entry name" value="HAD-like_SerB"/>
</dbReference>
<evidence type="ECO:0000313" key="3">
    <source>
        <dbReference type="Proteomes" id="UP001403385"/>
    </source>
</evidence>
<dbReference type="EMBL" id="JBDKWZ010000009">
    <property type="protein sequence ID" value="MEN7549612.1"/>
    <property type="molecule type" value="Genomic_DNA"/>
</dbReference>
<dbReference type="GO" id="GO:0006564">
    <property type="term" value="P:L-serine biosynthetic process"/>
    <property type="evidence" value="ECO:0007669"/>
    <property type="project" value="TreeGrafter"/>
</dbReference>
<organism evidence="2 3">
    <name type="scientific">Rapidithrix thailandica</name>
    <dbReference type="NCBI Taxonomy" id="413964"/>
    <lineage>
        <taxon>Bacteria</taxon>
        <taxon>Pseudomonadati</taxon>
        <taxon>Bacteroidota</taxon>
        <taxon>Cytophagia</taxon>
        <taxon>Cytophagales</taxon>
        <taxon>Flammeovirgaceae</taxon>
        <taxon>Rapidithrix</taxon>
    </lineage>
</organism>
<dbReference type="SUPFAM" id="SSF56784">
    <property type="entry name" value="HAD-like"/>
    <property type="match status" value="1"/>
</dbReference>
<feature type="transmembrane region" description="Helical" evidence="1">
    <location>
        <begin position="30"/>
        <end position="48"/>
    </location>
</feature>
<evidence type="ECO:0000313" key="2">
    <source>
        <dbReference type="EMBL" id="MEN7549612.1"/>
    </source>
</evidence>
<dbReference type="PANTHER" id="PTHR43344:SF14">
    <property type="entry name" value="HAD-IB FAMILY HYDROLASE"/>
    <property type="match status" value="1"/>
</dbReference>
<dbReference type="AlphaFoldDB" id="A0AAW9RXI1"/>
<dbReference type="RefSeq" id="WP_346822391.1">
    <property type="nucleotide sequence ID" value="NZ_JBDKWZ010000009.1"/>
</dbReference>
<gene>
    <name evidence="2" type="ORF">AAG747_16935</name>
</gene>
<dbReference type="Proteomes" id="UP001403385">
    <property type="component" value="Unassembled WGS sequence"/>
</dbReference>
<dbReference type="GO" id="GO:0000287">
    <property type="term" value="F:magnesium ion binding"/>
    <property type="evidence" value="ECO:0007669"/>
    <property type="project" value="TreeGrafter"/>
</dbReference>
<dbReference type="InterPro" id="IPR006385">
    <property type="entry name" value="HAD_hydro_SerB1"/>
</dbReference>
<dbReference type="InterPro" id="IPR036412">
    <property type="entry name" value="HAD-like_sf"/>
</dbReference>
<sequence length="199" mass="23017">MQPLAVFDLDGTITRKDTFLEFIKFTHGKARLYMNFALISPLVLLYFLKLYNNTKLKELVLGLFYKGEKLDELNRLGRNFALKEIPRLCFPAMSERLEWHKAEGHKIVILTASCSVWVKAWCDANGYQLIATELEAIQGVVTGKLKTENCYGKAKVTRLYEELNLAQYDYKYAYGNSNSDKYYIEMASEEKHYQPLNGL</sequence>